<proteinExistence type="predicted"/>
<dbReference type="STRING" id="93220.A6P55_11405"/>
<gene>
    <name evidence="1" type="ORF">NCTC13160_02845</name>
</gene>
<evidence type="ECO:0000313" key="1">
    <source>
        <dbReference type="EMBL" id="SUA78797.1"/>
    </source>
</evidence>
<dbReference type="EMBL" id="UGSG01000001">
    <property type="protein sequence ID" value="SUA78797.1"/>
    <property type="molecule type" value="Genomic_DNA"/>
</dbReference>
<organism evidence="1 2">
    <name type="scientific">Pandoraea pnomenusa</name>
    <dbReference type="NCBI Taxonomy" id="93220"/>
    <lineage>
        <taxon>Bacteria</taxon>
        <taxon>Pseudomonadati</taxon>
        <taxon>Pseudomonadota</taxon>
        <taxon>Betaproteobacteria</taxon>
        <taxon>Burkholderiales</taxon>
        <taxon>Burkholderiaceae</taxon>
        <taxon>Pandoraea</taxon>
    </lineage>
</organism>
<name>A0A378YQK6_9BURK</name>
<reference evidence="1 2" key="1">
    <citation type="submission" date="2018-06" db="EMBL/GenBank/DDBJ databases">
        <authorList>
            <consortium name="Pathogen Informatics"/>
            <person name="Doyle S."/>
        </authorList>
    </citation>
    <scope>NUCLEOTIDE SEQUENCE [LARGE SCALE GENOMIC DNA]</scope>
    <source>
        <strain evidence="1 2">NCTC13160</strain>
    </source>
</reference>
<accession>A0A378YQK6</accession>
<sequence length="125" mass="12944">MLFQLFWIAVSVMSRETAREMSALGLIAWPGATPAAALLVVPALDGAAVFCAWARGANAIEATTVARATASMRQDGLRSDGVCTGSVATVARELREVRDANETGDADETGEASGTGEWRAIGCLG</sequence>
<dbReference type="Proteomes" id="UP000254573">
    <property type="component" value="Unassembled WGS sequence"/>
</dbReference>
<protein>
    <submittedName>
        <fullName evidence="1">Uncharacterized protein</fullName>
    </submittedName>
</protein>
<dbReference type="AlphaFoldDB" id="A0A378YQK6"/>
<evidence type="ECO:0000313" key="2">
    <source>
        <dbReference type="Proteomes" id="UP000254573"/>
    </source>
</evidence>